<evidence type="ECO:0000259" key="3">
    <source>
        <dbReference type="PROSITE" id="PS51186"/>
    </source>
</evidence>
<dbReference type="InterPro" id="IPR000182">
    <property type="entry name" value="GNAT_dom"/>
</dbReference>
<dbReference type="Gene3D" id="3.40.630.30">
    <property type="match status" value="1"/>
</dbReference>
<dbReference type="InterPro" id="IPR016181">
    <property type="entry name" value="Acyl_CoA_acyltransferase"/>
</dbReference>
<evidence type="ECO:0000256" key="1">
    <source>
        <dbReference type="ARBA" id="ARBA00022679"/>
    </source>
</evidence>
<dbReference type="GO" id="GO:0016747">
    <property type="term" value="F:acyltransferase activity, transferring groups other than amino-acyl groups"/>
    <property type="evidence" value="ECO:0007669"/>
    <property type="project" value="InterPro"/>
</dbReference>
<accession>A0A1I1J056</accession>
<dbReference type="SUPFAM" id="SSF55729">
    <property type="entry name" value="Acyl-CoA N-acyltransferases (Nat)"/>
    <property type="match status" value="1"/>
</dbReference>
<dbReference type="STRING" id="574651.SAMN04487968_106137"/>
<keyword evidence="4" id="KW-0687">Ribonucleoprotein</keyword>
<evidence type="ECO:0000256" key="2">
    <source>
        <dbReference type="ARBA" id="ARBA00023315"/>
    </source>
</evidence>
<name>A0A1I1J056_9ACTN</name>
<dbReference type="Proteomes" id="UP000198832">
    <property type="component" value="Unassembled WGS sequence"/>
</dbReference>
<keyword evidence="5" id="KW-1185">Reference proteome</keyword>
<dbReference type="Pfam" id="PF00583">
    <property type="entry name" value="Acetyltransf_1"/>
    <property type="match status" value="1"/>
</dbReference>
<dbReference type="RefSeq" id="WP_245750247.1">
    <property type="nucleotide sequence ID" value="NZ_FOLB01000006.1"/>
</dbReference>
<dbReference type="InterPro" id="IPR050680">
    <property type="entry name" value="YpeA/RimI_acetyltransf"/>
</dbReference>
<dbReference type="AlphaFoldDB" id="A0A1I1J056"/>
<organism evidence="4 5">
    <name type="scientific">Nocardioides terrae</name>
    <dbReference type="NCBI Taxonomy" id="574651"/>
    <lineage>
        <taxon>Bacteria</taxon>
        <taxon>Bacillati</taxon>
        <taxon>Actinomycetota</taxon>
        <taxon>Actinomycetes</taxon>
        <taxon>Propionibacteriales</taxon>
        <taxon>Nocardioidaceae</taxon>
        <taxon>Nocardioides</taxon>
    </lineage>
</organism>
<gene>
    <name evidence="4" type="ORF">SAMN04487968_106137</name>
</gene>
<keyword evidence="1" id="KW-0808">Transferase</keyword>
<keyword evidence="2" id="KW-0012">Acyltransferase</keyword>
<proteinExistence type="predicted"/>
<dbReference type="CDD" id="cd04301">
    <property type="entry name" value="NAT_SF"/>
    <property type="match status" value="1"/>
</dbReference>
<dbReference type="EMBL" id="FOLB01000006">
    <property type="protein sequence ID" value="SFC41969.1"/>
    <property type="molecule type" value="Genomic_DNA"/>
</dbReference>
<reference evidence="4 5" key="1">
    <citation type="submission" date="2016-10" db="EMBL/GenBank/DDBJ databases">
        <authorList>
            <person name="de Groot N.N."/>
        </authorList>
    </citation>
    <scope>NUCLEOTIDE SEQUENCE [LARGE SCALE GENOMIC DNA]</scope>
    <source>
        <strain evidence="4 5">CGMCC 1.7056</strain>
    </source>
</reference>
<evidence type="ECO:0000313" key="4">
    <source>
        <dbReference type="EMBL" id="SFC41969.1"/>
    </source>
</evidence>
<dbReference type="PROSITE" id="PS51186">
    <property type="entry name" value="GNAT"/>
    <property type="match status" value="1"/>
</dbReference>
<protein>
    <submittedName>
        <fullName evidence="4">Ribosomal protein S18 acetylase RimI</fullName>
    </submittedName>
</protein>
<dbReference type="PANTHER" id="PTHR43420:SF44">
    <property type="entry name" value="ACETYLTRANSFERASE YPEA"/>
    <property type="match status" value="1"/>
</dbReference>
<dbReference type="PANTHER" id="PTHR43420">
    <property type="entry name" value="ACETYLTRANSFERASE"/>
    <property type="match status" value="1"/>
</dbReference>
<evidence type="ECO:0000313" key="5">
    <source>
        <dbReference type="Proteomes" id="UP000198832"/>
    </source>
</evidence>
<feature type="domain" description="N-acetyltransferase" evidence="3">
    <location>
        <begin position="3"/>
        <end position="174"/>
    </location>
</feature>
<keyword evidence="4" id="KW-0689">Ribosomal protein</keyword>
<dbReference type="GO" id="GO:0005840">
    <property type="term" value="C:ribosome"/>
    <property type="evidence" value="ECO:0007669"/>
    <property type="project" value="UniProtKB-KW"/>
</dbReference>
<sequence>MAVEVRRVRAEDWQRVRAMRLEALQDEVASIAFVESHARALVEPDSFWQERTTGASAGDRIAQFVAIDGDDWVASAVGVREQAGAVDWSGRPVKQDQVHVVGVWVRPDRRGAGLLGRLVDEIAVWAAGQGIERLRLLVHEDNARARAAYGKLGFVATGVVVVLEAGNELEMRRP</sequence>